<keyword evidence="12" id="KW-1185">Reference proteome</keyword>
<dbReference type="EMBL" id="FN649735">
    <property type="protein sequence ID" value="CBN74902.1"/>
    <property type="molecule type" value="Genomic_DNA"/>
</dbReference>
<proteinExistence type="inferred from homology"/>
<dbReference type="InterPro" id="IPR046346">
    <property type="entry name" value="Aminoacid_DH-like_N_sf"/>
</dbReference>
<keyword evidence="5" id="KW-0521">NADP</keyword>
<comment type="pathway">
    <text evidence="1">One-carbon metabolism; tetrahydrofolate interconversion.</text>
</comment>
<feature type="domain" description="Tetrahydrofolate dehydrogenase/cyclohydrolase catalytic" evidence="9">
    <location>
        <begin position="151"/>
        <end position="267"/>
    </location>
</feature>
<dbReference type="InterPro" id="IPR036291">
    <property type="entry name" value="NAD(P)-bd_dom_sf"/>
</dbReference>
<dbReference type="PRINTS" id="PR00085">
    <property type="entry name" value="THFDHDRGNASE"/>
</dbReference>
<dbReference type="EMBL" id="FN648774">
    <property type="protein sequence ID" value="CBN74902.1"/>
    <property type="molecule type" value="Genomic_DNA"/>
</dbReference>
<dbReference type="GO" id="GO:0035999">
    <property type="term" value="P:tetrahydrofolate interconversion"/>
    <property type="evidence" value="ECO:0007669"/>
    <property type="project" value="TreeGrafter"/>
</dbReference>
<dbReference type="Proteomes" id="UP000002630">
    <property type="component" value="Linkage Group LG10"/>
</dbReference>
<dbReference type="InterPro" id="IPR020630">
    <property type="entry name" value="THF_DH/CycHdrlase_cat_dom"/>
</dbReference>
<comment type="subunit">
    <text evidence="2">Homodimer.</text>
</comment>
<accession>D8LQ10</accession>
<dbReference type="SUPFAM" id="SSF53223">
    <property type="entry name" value="Aminoacid dehydrogenase-like, N-terminal domain"/>
    <property type="match status" value="1"/>
</dbReference>
<evidence type="ECO:0000259" key="10">
    <source>
        <dbReference type="Pfam" id="PF02882"/>
    </source>
</evidence>
<name>D8LQ10_ECTSI</name>
<gene>
    <name evidence="11" type="ORF">Esi_0056_0101</name>
</gene>
<dbReference type="InParanoid" id="D8LQ10"/>
<feature type="domain" description="Tetrahydrofolate dehydrogenase/cyclohydrolase NAD(P)-binding" evidence="10">
    <location>
        <begin position="301"/>
        <end position="448"/>
    </location>
</feature>
<dbReference type="Gene3D" id="3.40.50.10860">
    <property type="entry name" value="Leucine Dehydrogenase, chain A, domain 1"/>
    <property type="match status" value="1"/>
</dbReference>
<organism evidence="11 12">
    <name type="scientific">Ectocarpus siliculosus</name>
    <name type="common">Brown alga</name>
    <name type="synonym">Conferva siliculosa</name>
    <dbReference type="NCBI Taxonomy" id="2880"/>
    <lineage>
        <taxon>Eukaryota</taxon>
        <taxon>Sar</taxon>
        <taxon>Stramenopiles</taxon>
        <taxon>Ochrophyta</taxon>
        <taxon>PX clade</taxon>
        <taxon>Phaeophyceae</taxon>
        <taxon>Ectocarpales</taxon>
        <taxon>Ectocarpaceae</taxon>
        <taxon>Ectocarpus</taxon>
    </lineage>
</organism>
<evidence type="ECO:0000256" key="8">
    <source>
        <dbReference type="SAM" id="MobiDB-lite"/>
    </source>
</evidence>
<evidence type="ECO:0000256" key="4">
    <source>
        <dbReference type="ARBA" id="ARBA00022801"/>
    </source>
</evidence>
<evidence type="ECO:0000256" key="2">
    <source>
        <dbReference type="ARBA" id="ARBA00011738"/>
    </source>
</evidence>
<dbReference type="InterPro" id="IPR020867">
    <property type="entry name" value="THF_DH/CycHdrlase_CS"/>
</dbReference>
<evidence type="ECO:0000256" key="3">
    <source>
        <dbReference type="ARBA" id="ARBA00022563"/>
    </source>
</evidence>
<dbReference type="GO" id="GO:0004488">
    <property type="term" value="F:methylenetetrahydrofolate dehydrogenase (NADP+) activity"/>
    <property type="evidence" value="ECO:0007669"/>
    <property type="project" value="InterPro"/>
</dbReference>
<dbReference type="PANTHER" id="PTHR48099:SF5">
    <property type="entry name" value="C-1-TETRAHYDROFOLATE SYNTHASE, CYTOPLASMIC"/>
    <property type="match status" value="1"/>
</dbReference>
<keyword evidence="7" id="KW-0511">Multifunctional enzyme</keyword>
<dbReference type="PROSITE" id="PS00767">
    <property type="entry name" value="THF_DHG_CYH_2"/>
    <property type="match status" value="1"/>
</dbReference>
<keyword evidence="3" id="KW-0554">One-carbon metabolism</keyword>
<evidence type="ECO:0000259" key="9">
    <source>
        <dbReference type="Pfam" id="PF00763"/>
    </source>
</evidence>
<evidence type="ECO:0000256" key="6">
    <source>
        <dbReference type="ARBA" id="ARBA00023002"/>
    </source>
</evidence>
<dbReference type="Pfam" id="PF02882">
    <property type="entry name" value="THF_DHG_CYH_C"/>
    <property type="match status" value="1"/>
</dbReference>
<dbReference type="GO" id="GO:0004477">
    <property type="term" value="F:methenyltetrahydrofolate cyclohydrolase activity"/>
    <property type="evidence" value="ECO:0007669"/>
    <property type="project" value="TreeGrafter"/>
</dbReference>
<keyword evidence="6" id="KW-0560">Oxidoreductase</keyword>
<feature type="compositionally biased region" description="Low complexity" evidence="8">
    <location>
        <begin position="481"/>
        <end position="491"/>
    </location>
</feature>
<dbReference type="FunFam" id="3.40.50.10860:FF:000005">
    <property type="entry name" value="C-1-tetrahydrofolate synthase, cytoplasmic, putative"/>
    <property type="match status" value="1"/>
</dbReference>
<evidence type="ECO:0000256" key="5">
    <source>
        <dbReference type="ARBA" id="ARBA00022857"/>
    </source>
</evidence>
<feature type="region of interest" description="Disordered" evidence="8">
    <location>
        <begin position="459"/>
        <end position="491"/>
    </location>
</feature>
<protein>
    <submittedName>
        <fullName evidence="11">Uncharacterized protein</fullName>
    </submittedName>
</protein>
<dbReference type="eggNOG" id="KOG0089">
    <property type="taxonomic scope" value="Eukaryota"/>
</dbReference>
<dbReference type="CDD" id="cd01080">
    <property type="entry name" value="NAD_bind_m-THF_DH_Cyclohyd"/>
    <property type="match status" value="1"/>
</dbReference>
<evidence type="ECO:0000256" key="1">
    <source>
        <dbReference type="ARBA" id="ARBA00004777"/>
    </source>
</evidence>
<dbReference type="InterPro" id="IPR000672">
    <property type="entry name" value="THF_DH/CycHdrlase"/>
</dbReference>
<evidence type="ECO:0000313" key="11">
    <source>
        <dbReference type="EMBL" id="CBN74902.1"/>
    </source>
</evidence>
<keyword evidence="4" id="KW-0378">Hydrolase</keyword>
<dbReference type="Pfam" id="PF00763">
    <property type="entry name" value="THF_DHG_CYH"/>
    <property type="match status" value="1"/>
</dbReference>
<dbReference type="HAMAP" id="MF_01576">
    <property type="entry name" value="THF_DHG_CYH"/>
    <property type="match status" value="1"/>
</dbReference>
<dbReference type="Gene3D" id="3.40.50.720">
    <property type="entry name" value="NAD(P)-binding Rossmann-like Domain"/>
    <property type="match status" value="1"/>
</dbReference>
<evidence type="ECO:0000313" key="12">
    <source>
        <dbReference type="Proteomes" id="UP000002630"/>
    </source>
</evidence>
<dbReference type="FunFam" id="3.40.50.720:FF:000006">
    <property type="entry name" value="Bifunctional protein FolD"/>
    <property type="match status" value="1"/>
</dbReference>
<dbReference type="SUPFAM" id="SSF51735">
    <property type="entry name" value="NAD(P)-binding Rossmann-fold domains"/>
    <property type="match status" value="1"/>
</dbReference>
<dbReference type="GO" id="GO:0005829">
    <property type="term" value="C:cytosol"/>
    <property type="evidence" value="ECO:0007669"/>
    <property type="project" value="TreeGrafter"/>
</dbReference>
<sequence length="491" mass="51538">MHAGGLVVGQATSRRLPGLTAELHRQRLVHLFMDVEVQADSSESFASAGVRREDRLGLRWRCACVAGLLLLLSQAVTGAAAFAFVPRVVLHRTADTSDWRAVGKQRGTQQRSRALVAGERRVFETRTVWKSSTSGNTAGAMDGEQENAKIIDGKATAAAIRAELKAEVEAHVQSSGGPPPGLAVVLVGDRRDSATYVRMKKKACDEIGVSSFGFDFPEDVTQDTLLACVGELNSRPDVHGILVQLPLPKHIDEQSVLQAITPSKDVDGLHPANVAALCTGRTRAPGQAASWQLKDLDFHVPCTPQGCIELLDRYGVEISGKRAVVLGRSNIVGIPVSMLLMHRDATVTMTHSKTVDIASVVREADIVVCAAGRAEMVKADWIKPGAAVIDVGINSVDDATTKKGYRLVGDVDFKAAKEVAAKITPVPGGVGPMTIAMLLRNTVNGATRAAAAAAVAAAGGGSAGSGLTDNLPVPPPDSSSDKVAAPTPNTE</sequence>
<dbReference type="PANTHER" id="PTHR48099">
    <property type="entry name" value="C-1-TETRAHYDROFOLATE SYNTHASE, CYTOPLASMIC-RELATED"/>
    <property type="match status" value="1"/>
</dbReference>
<reference evidence="11 12" key="1">
    <citation type="journal article" date="2010" name="Nature">
        <title>The Ectocarpus genome and the independent evolution of multicellularity in brown algae.</title>
        <authorList>
            <person name="Cock J.M."/>
            <person name="Sterck L."/>
            <person name="Rouze P."/>
            <person name="Scornet D."/>
            <person name="Allen A.E."/>
            <person name="Amoutzias G."/>
            <person name="Anthouard V."/>
            <person name="Artiguenave F."/>
            <person name="Aury J.M."/>
            <person name="Badger J.H."/>
            <person name="Beszteri B."/>
            <person name="Billiau K."/>
            <person name="Bonnet E."/>
            <person name="Bothwell J.H."/>
            <person name="Bowler C."/>
            <person name="Boyen C."/>
            <person name="Brownlee C."/>
            <person name="Carrano C.J."/>
            <person name="Charrier B."/>
            <person name="Cho G.Y."/>
            <person name="Coelho S.M."/>
            <person name="Collen J."/>
            <person name="Corre E."/>
            <person name="Da Silva C."/>
            <person name="Delage L."/>
            <person name="Delaroque N."/>
            <person name="Dittami S.M."/>
            <person name="Doulbeau S."/>
            <person name="Elias M."/>
            <person name="Farnham G."/>
            <person name="Gachon C.M."/>
            <person name="Gschloessl B."/>
            <person name="Heesch S."/>
            <person name="Jabbari K."/>
            <person name="Jubin C."/>
            <person name="Kawai H."/>
            <person name="Kimura K."/>
            <person name="Kloareg B."/>
            <person name="Kupper F.C."/>
            <person name="Lang D."/>
            <person name="Le Bail A."/>
            <person name="Leblanc C."/>
            <person name="Lerouge P."/>
            <person name="Lohr M."/>
            <person name="Lopez P.J."/>
            <person name="Martens C."/>
            <person name="Maumus F."/>
            <person name="Michel G."/>
            <person name="Miranda-Saavedra D."/>
            <person name="Morales J."/>
            <person name="Moreau H."/>
            <person name="Motomura T."/>
            <person name="Nagasato C."/>
            <person name="Napoli C.A."/>
            <person name="Nelson D.R."/>
            <person name="Nyvall-Collen P."/>
            <person name="Peters A.F."/>
            <person name="Pommier C."/>
            <person name="Potin P."/>
            <person name="Poulain J."/>
            <person name="Quesneville H."/>
            <person name="Read B."/>
            <person name="Rensing S.A."/>
            <person name="Ritter A."/>
            <person name="Rousvoal S."/>
            <person name="Samanta M."/>
            <person name="Samson G."/>
            <person name="Schroeder D.C."/>
            <person name="Segurens B."/>
            <person name="Strittmatter M."/>
            <person name="Tonon T."/>
            <person name="Tregear J.W."/>
            <person name="Valentin K."/>
            <person name="von Dassow P."/>
            <person name="Yamagishi T."/>
            <person name="Van de Peer Y."/>
            <person name="Wincker P."/>
        </authorList>
    </citation>
    <scope>NUCLEOTIDE SEQUENCE [LARGE SCALE GENOMIC DNA]</scope>
    <source>
        <strain evidence="12">Ec32 / CCAP1310/4</strain>
    </source>
</reference>
<dbReference type="OrthoDB" id="5126881at2759"/>
<dbReference type="AlphaFoldDB" id="D8LQ10"/>
<dbReference type="STRING" id="2880.D8LQ10"/>
<dbReference type="InterPro" id="IPR020631">
    <property type="entry name" value="THF_DH/CycHdrlase_NAD-bd_dom"/>
</dbReference>
<evidence type="ECO:0000256" key="7">
    <source>
        <dbReference type="ARBA" id="ARBA00023268"/>
    </source>
</evidence>